<dbReference type="GO" id="GO:0003677">
    <property type="term" value="F:DNA binding"/>
    <property type="evidence" value="ECO:0007669"/>
    <property type="project" value="UniProtKB-KW"/>
</dbReference>
<dbReference type="EMBL" id="WBJY01000001">
    <property type="protein sequence ID" value="KAB1650383.1"/>
    <property type="molecule type" value="Genomic_DNA"/>
</dbReference>
<keyword evidence="4" id="KW-1185">Reference proteome</keyword>
<proteinExistence type="predicted"/>
<dbReference type="PANTHER" id="PTHR30204:SF93">
    <property type="entry name" value="HTH MERR-TYPE DOMAIN-CONTAINING PROTEIN"/>
    <property type="match status" value="1"/>
</dbReference>
<dbReference type="SMART" id="SM00422">
    <property type="entry name" value="HTH_MERR"/>
    <property type="match status" value="1"/>
</dbReference>
<sequence length="223" mass="24921">MAWSTRELADLAGTTVNTVRHYHAVGLLPLPARRYNGYKQYRVEHLVELIRLRRFAELGVPLARIQELNLRGPTTLHAVDTELEADIERLQRARSDVAAILRENAPPETPRGFEAVAARLSDPDRSLIQILTRLYGPPEQSALLAQLSNESDRGRRAFYELPPHATDDHLDRLASQLALQGPNWRAPESAPRGVRSSFATAVAELYSPVQRDVLRRAASAVLV</sequence>
<dbReference type="RefSeq" id="WP_158028968.1">
    <property type="nucleotide sequence ID" value="NZ_BMHG01000001.1"/>
</dbReference>
<dbReference type="PANTHER" id="PTHR30204">
    <property type="entry name" value="REDOX-CYCLING DRUG-SENSING TRANSCRIPTIONAL ACTIVATOR SOXR"/>
    <property type="match status" value="1"/>
</dbReference>
<evidence type="ECO:0000313" key="3">
    <source>
        <dbReference type="EMBL" id="KAB1650383.1"/>
    </source>
</evidence>
<dbReference type="Proteomes" id="UP000431744">
    <property type="component" value="Unassembled WGS sequence"/>
</dbReference>
<accession>A0A6H9WMH8</accession>
<dbReference type="GO" id="GO:0003700">
    <property type="term" value="F:DNA-binding transcription factor activity"/>
    <property type="evidence" value="ECO:0007669"/>
    <property type="project" value="InterPro"/>
</dbReference>
<evidence type="ECO:0000259" key="2">
    <source>
        <dbReference type="PROSITE" id="PS50937"/>
    </source>
</evidence>
<dbReference type="Gene3D" id="1.10.1660.10">
    <property type="match status" value="1"/>
</dbReference>
<organism evidence="3 4">
    <name type="scientific">Pseudoclavibacter endophyticus</name>
    <dbReference type="NCBI Taxonomy" id="1778590"/>
    <lineage>
        <taxon>Bacteria</taxon>
        <taxon>Bacillati</taxon>
        <taxon>Actinomycetota</taxon>
        <taxon>Actinomycetes</taxon>
        <taxon>Micrococcales</taxon>
        <taxon>Microbacteriaceae</taxon>
        <taxon>Pseudoclavibacter</taxon>
    </lineage>
</organism>
<dbReference type="Pfam" id="PF13411">
    <property type="entry name" value="MerR_1"/>
    <property type="match status" value="1"/>
</dbReference>
<keyword evidence="1" id="KW-0238">DNA-binding</keyword>
<dbReference type="InterPro" id="IPR000551">
    <property type="entry name" value="MerR-type_HTH_dom"/>
</dbReference>
<evidence type="ECO:0000256" key="1">
    <source>
        <dbReference type="ARBA" id="ARBA00023125"/>
    </source>
</evidence>
<name>A0A6H9WMH8_9MICO</name>
<reference evidence="3 4" key="1">
    <citation type="submission" date="2019-09" db="EMBL/GenBank/DDBJ databases">
        <title>Phylogeny of genus Pseudoclavibacter and closely related genus.</title>
        <authorList>
            <person name="Li Y."/>
        </authorList>
    </citation>
    <scope>NUCLEOTIDE SEQUENCE [LARGE SCALE GENOMIC DNA]</scope>
    <source>
        <strain evidence="3 4">EGI 60007</strain>
    </source>
</reference>
<gene>
    <name evidence="3" type="ORF">F8O04_09455</name>
</gene>
<dbReference type="InterPro" id="IPR047057">
    <property type="entry name" value="MerR_fam"/>
</dbReference>
<dbReference type="AlphaFoldDB" id="A0A6H9WMH8"/>
<dbReference type="SUPFAM" id="SSF46955">
    <property type="entry name" value="Putative DNA-binding domain"/>
    <property type="match status" value="1"/>
</dbReference>
<protein>
    <submittedName>
        <fullName evidence="3">MerR family transcriptional regulator</fullName>
    </submittedName>
</protein>
<dbReference type="OrthoDB" id="4569196at2"/>
<comment type="caution">
    <text evidence="3">The sequence shown here is derived from an EMBL/GenBank/DDBJ whole genome shotgun (WGS) entry which is preliminary data.</text>
</comment>
<evidence type="ECO:0000313" key="4">
    <source>
        <dbReference type="Proteomes" id="UP000431744"/>
    </source>
</evidence>
<dbReference type="PROSITE" id="PS50937">
    <property type="entry name" value="HTH_MERR_2"/>
    <property type="match status" value="1"/>
</dbReference>
<dbReference type="InterPro" id="IPR009061">
    <property type="entry name" value="DNA-bd_dom_put_sf"/>
</dbReference>
<feature type="domain" description="HTH merR-type" evidence="2">
    <location>
        <begin position="2"/>
        <end position="72"/>
    </location>
</feature>
<dbReference type="CDD" id="cd00592">
    <property type="entry name" value="HTH_MerR-like"/>
    <property type="match status" value="1"/>
</dbReference>